<proteinExistence type="predicted"/>
<name>A0A926ZZS6_9NOST</name>
<reference evidence="2" key="1">
    <citation type="journal article" date="2020" name="ISME J.">
        <title>Comparative genomics reveals insights into cyanobacterial evolution and habitat adaptation.</title>
        <authorList>
            <person name="Chen M.Y."/>
            <person name="Teng W.K."/>
            <person name="Zhao L."/>
            <person name="Hu C.X."/>
            <person name="Zhou Y.K."/>
            <person name="Han B.P."/>
            <person name="Song L.R."/>
            <person name="Shu W.S."/>
        </authorList>
    </citation>
    <scope>NUCLEOTIDE SEQUENCE [LARGE SCALE GENOMIC DNA]</scope>
    <source>
        <strain evidence="2">FACHB-251</strain>
    </source>
</reference>
<evidence type="ECO:0000313" key="1">
    <source>
        <dbReference type="EMBL" id="MBD2292733.1"/>
    </source>
</evidence>
<comment type="caution">
    <text evidence="1">The sequence shown here is derived from an EMBL/GenBank/DDBJ whole genome shotgun (WGS) entry which is preliminary data.</text>
</comment>
<dbReference type="RefSeq" id="WP_190557437.1">
    <property type="nucleotide sequence ID" value="NZ_JACJQU010000002.1"/>
</dbReference>
<dbReference type="EMBL" id="JACJQU010000002">
    <property type="protein sequence ID" value="MBD2292733.1"/>
    <property type="molecule type" value="Genomic_DNA"/>
</dbReference>
<organism evidence="1 2">
    <name type="scientific">Anabaena sphaerica FACHB-251</name>
    <dbReference type="NCBI Taxonomy" id="2692883"/>
    <lineage>
        <taxon>Bacteria</taxon>
        <taxon>Bacillati</taxon>
        <taxon>Cyanobacteriota</taxon>
        <taxon>Cyanophyceae</taxon>
        <taxon>Nostocales</taxon>
        <taxon>Nostocaceae</taxon>
        <taxon>Anabaena</taxon>
    </lineage>
</organism>
<protein>
    <submittedName>
        <fullName evidence="1">Uncharacterized protein</fullName>
    </submittedName>
</protein>
<dbReference type="AlphaFoldDB" id="A0A926ZZS6"/>
<keyword evidence="2" id="KW-1185">Reference proteome</keyword>
<evidence type="ECO:0000313" key="2">
    <source>
        <dbReference type="Proteomes" id="UP000662185"/>
    </source>
</evidence>
<sequence>MLPMNYILRDQNNINRYSFGNDSEVSVIGLWMTCFIEYSPPSASDKNSIASSDIFF</sequence>
<dbReference type="Proteomes" id="UP000662185">
    <property type="component" value="Unassembled WGS sequence"/>
</dbReference>
<accession>A0A926ZZS6</accession>
<gene>
    <name evidence="1" type="ORF">H6G06_04345</name>
</gene>